<dbReference type="OMA" id="GEHFINY"/>
<accession>T1GVG1</accession>
<dbReference type="EMBL" id="CAQQ02026876">
    <property type="status" value="NOT_ANNOTATED_CDS"/>
    <property type="molecule type" value="Genomic_DNA"/>
</dbReference>
<reference evidence="3" key="1">
    <citation type="submission" date="2013-02" db="EMBL/GenBank/DDBJ databases">
        <authorList>
            <person name="Hughes D."/>
        </authorList>
    </citation>
    <scope>NUCLEOTIDE SEQUENCE</scope>
    <source>
        <strain>Durham</strain>
        <strain evidence="3">NC isolate 2 -- Noor lab</strain>
    </source>
</reference>
<organism evidence="2 3">
    <name type="scientific">Megaselia scalaris</name>
    <name type="common">Humpbacked fly</name>
    <name type="synonym">Phora scalaris</name>
    <dbReference type="NCBI Taxonomy" id="36166"/>
    <lineage>
        <taxon>Eukaryota</taxon>
        <taxon>Metazoa</taxon>
        <taxon>Ecdysozoa</taxon>
        <taxon>Arthropoda</taxon>
        <taxon>Hexapoda</taxon>
        <taxon>Insecta</taxon>
        <taxon>Pterygota</taxon>
        <taxon>Neoptera</taxon>
        <taxon>Endopterygota</taxon>
        <taxon>Diptera</taxon>
        <taxon>Brachycera</taxon>
        <taxon>Muscomorpha</taxon>
        <taxon>Platypezoidea</taxon>
        <taxon>Phoridae</taxon>
        <taxon>Megaseliini</taxon>
        <taxon>Megaselia</taxon>
    </lineage>
</organism>
<keyword evidence="1" id="KW-0732">Signal</keyword>
<protein>
    <submittedName>
        <fullName evidence="2">Uncharacterized protein</fullName>
    </submittedName>
</protein>
<evidence type="ECO:0000256" key="1">
    <source>
        <dbReference type="SAM" id="SignalP"/>
    </source>
</evidence>
<feature type="signal peptide" evidence="1">
    <location>
        <begin position="1"/>
        <end position="23"/>
    </location>
</feature>
<dbReference type="Proteomes" id="UP000015102">
    <property type="component" value="Unassembled WGS sequence"/>
</dbReference>
<evidence type="ECO:0000313" key="2">
    <source>
        <dbReference type="EnsemblMetazoa" id="MESCA007761-PA"/>
    </source>
</evidence>
<dbReference type="STRING" id="36166.T1GVG1"/>
<dbReference type="AlphaFoldDB" id="T1GVG1"/>
<feature type="chain" id="PRO_5004577175" evidence="1">
    <location>
        <begin position="24"/>
        <end position="110"/>
    </location>
</feature>
<dbReference type="HOGENOM" id="CLU_150235_0_0_1"/>
<dbReference type="PANTHER" id="PTHR39951:SF2">
    <property type="entry name" value="IP05660P"/>
    <property type="match status" value="1"/>
</dbReference>
<name>T1GVG1_MEGSC</name>
<proteinExistence type="predicted"/>
<dbReference type="PANTHER" id="PTHR39951">
    <property type="entry name" value="FI22632P1"/>
    <property type="match status" value="1"/>
</dbReference>
<keyword evidence="3" id="KW-1185">Reference proteome</keyword>
<dbReference type="EnsemblMetazoa" id="MESCA007761-RA">
    <property type="protein sequence ID" value="MESCA007761-PA"/>
    <property type="gene ID" value="MESCA007761"/>
</dbReference>
<evidence type="ECO:0000313" key="3">
    <source>
        <dbReference type="Proteomes" id="UP000015102"/>
    </source>
</evidence>
<reference evidence="2" key="2">
    <citation type="submission" date="2015-06" db="UniProtKB">
        <authorList>
            <consortium name="EnsemblMetazoa"/>
        </authorList>
    </citation>
    <scope>IDENTIFICATION</scope>
</reference>
<sequence>MSNIRNLFLAVALIAFLGNSVECTVVRVLTETIQNNVAGEPLTHEKTEWDFDPEIAYKRRALFYEVNGYRASKFIERIGVGLDGKQEERRAAQAVRDYGRLNGEHVHNFP</sequence>